<feature type="region of interest" description="Disordered" evidence="1">
    <location>
        <begin position="12"/>
        <end position="37"/>
    </location>
</feature>
<organism evidence="3 4">
    <name type="scientific">Escallonia herrerae</name>
    <dbReference type="NCBI Taxonomy" id="1293975"/>
    <lineage>
        <taxon>Eukaryota</taxon>
        <taxon>Viridiplantae</taxon>
        <taxon>Streptophyta</taxon>
        <taxon>Embryophyta</taxon>
        <taxon>Tracheophyta</taxon>
        <taxon>Spermatophyta</taxon>
        <taxon>Magnoliopsida</taxon>
        <taxon>eudicotyledons</taxon>
        <taxon>Gunneridae</taxon>
        <taxon>Pentapetalae</taxon>
        <taxon>asterids</taxon>
        <taxon>campanulids</taxon>
        <taxon>Escalloniales</taxon>
        <taxon>Escalloniaceae</taxon>
        <taxon>Escallonia</taxon>
    </lineage>
</organism>
<protein>
    <recommendedName>
        <fullName evidence="5">MADS-box domain-containing protein</fullName>
    </recommendedName>
</protein>
<feature type="region of interest" description="Disordered" evidence="1">
    <location>
        <begin position="203"/>
        <end position="229"/>
    </location>
</feature>
<comment type="caution">
    <text evidence="3">The sequence shown here is derived from an EMBL/GenBank/DDBJ whole genome shotgun (WGS) entry which is preliminary data.</text>
</comment>
<gene>
    <name evidence="3" type="ORF">RJ639_032247</name>
</gene>
<dbReference type="InterPro" id="IPR036879">
    <property type="entry name" value="TF_MADSbox_sf"/>
</dbReference>
<name>A0AA89B8W2_9ASTE</name>
<evidence type="ECO:0000256" key="2">
    <source>
        <dbReference type="SAM" id="Phobius"/>
    </source>
</evidence>
<sequence>MELWHLSIFKGHQQRTRQDDKRPSRNSDRACTRTPASWPATKCGAQVALIAFSNAGNIFAYRHPAVNTVPCRYKAATGGGEGGGRAVREEIESKYRESVAKLEAERRVEEILGTWAGQKEIMLRNVIATTPLTNRFTDTARLEPCARSLIGKISDEYTHVMGPSPIEKNETSAHTATTHNAMAHMGLWSECSRYLEPRPSPAREQAIPIAPNNNKGLLPNRSKKRDTKTKDVLASPIMIVTPTSCFLFWILAALKTSGV</sequence>
<evidence type="ECO:0000313" key="3">
    <source>
        <dbReference type="EMBL" id="KAK3034349.1"/>
    </source>
</evidence>
<dbReference type="EMBL" id="JAVXUP010000203">
    <property type="protein sequence ID" value="KAK3034349.1"/>
    <property type="molecule type" value="Genomic_DNA"/>
</dbReference>
<proteinExistence type="predicted"/>
<accession>A0AA89B8W2</accession>
<evidence type="ECO:0000313" key="4">
    <source>
        <dbReference type="Proteomes" id="UP001188597"/>
    </source>
</evidence>
<dbReference type="Proteomes" id="UP001188597">
    <property type="component" value="Unassembled WGS sequence"/>
</dbReference>
<evidence type="ECO:0008006" key="5">
    <source>
        <dbReference type="Google" id="ProtNLM"/>
    </source>
</evidence>
<feature type="transmembrane region" description="Helical" evidence="2">
    <location>
        <begin position="232"/>
        <end position="254"/>
    </location>
</feature>
<keyword evidence="2" id="KW-1133">Transmembrane helix</keyword>
<keyword evidence="2" id="KW-0812">Transmembrane</keyword>
<keyword evidence="2" id="KW-0472">Membrane</keyword>
<dbReference type="GO" id="GO:0003677">
    <property type="term" value="F:DNA binding"/>
    <property type="evidence" value="ECO:0007669"/>
    <property type="project" value="InterPro"/>
</dbReference>
<keyword evidence="4" id="KW-1185">Reference proteome</keyword>
<dbReference type="GO" id="GO:0046983">
    <property type="term" value="F:protein dimerization activity"/>
    <property type="evidence" value="ECO:0007669"/>
    <property type="project" value="InterPro"/>
</dbReference>
<evidence type="ECO:0000256" key="1">
    <source>
        <dbReference type="SAM" id="MobiDB-lite"/>
    </source>
</evidence>
<reference evidence="3" key="1">
    <citation type="submission" date="2022-12" db="EMBL/GenBank/DDBJ databases">
        <title>Draft genome assemblies for two species of Escallonia (Escalloniales).</title>
        <authorList>
            <person name="Chanderbali A."/>
            <person name="Dervinis C."/>
            <person name="Anghel I."/>
            <person name="Soltis D."/>
            <person name="Soltis P."/>
            <person name="Zapata F."/>
        </authorList>
    </citation>
    <scope>NUCLEOTIDE SEQUENCE</scope>
    <source>
        <strain evidence="3">UCBG64.0493</strain>
        <tissue evidence="3">Leaf</tissue>
    </source>
</reference>
<dbReference type="AlphaFoldDB" id="A0AA89B8W2"/>
<feature type="compositionally biased region" description="Basic and acidic residues" evidence="1">
    <location>
        <begin position="16"/>
        <end position="31"/>
    </location>
</feature>
<dbReference type="Gene3D" id="3.40.1810.10">
    <property type="entry name" value="Transcription factor, MADS-box"/>
    <property type="match status" value="1"/>
</dbReference>